<dbReference type="KEGG" id="gbm:Gbem_0859"/>
<feature type="domain" description="NAD(P)-binding" evidence="1">
    <location>
        <begin position="4"/>
        <end position="332"/>
    </location>
</feature>
<evidence type="ECO:0000313" key="2">
    <source>
        <dbReference type="EMBL" id="ACH37882.1"/>
    </source>
</evidence>
<dbReference type="RefSeq" id="WP_012529293.1">
    <property type="nucleotide sequence ID" value="NC_011146.1"/>
</dbReference>
<keyword evidence="3" id="KW-1185">Reference proteome</keyword>
<dbReference type="STRING" id="404380.Gbem_0859"/>
<dbReference type="SUPFAM" id="SSF51735">
    <property type="entry name" value="NAD(P)-binding Rossmann-fold domains"/>
    <property type="match status" value="1"/>
</dbReference>
<sequence>MKLLITGGCGFLGSNLAAHALKRGDELVVFDSLYRQGSVANRKWLETQGHFHFIHGDIRNQNDVTRLIQEFQPDAIFHLAGQVAMTTSIANPRMDFEVNVVGTHNLLEAVRLFAPEASVFYSSTNKVYGDLEQYSYAETETRFVCSDRPNGFDESTPLEFHSPYGCSKGGADQYMLDYARIFGLKTTVFRHSSMYGGRQFATYDQGWIGWFCQKAAETRLGLLKEPFTISGTGKQVRDVLHADDMITLYFGALERAELLRGQVFNIGGGIENSLSLLELFELLQGHIGGALDYLKLAPRESDQRVFVADIGKAAALIGWQPRVSASEGVARMLEWTSRVLGH</sequence>
<dbReference type="InterPro" id="IPR036291">
    <property type="entry name" value="NAD(P)-bd_dom_sf"/>
</dbReference>
<dbReference type="AlphaFoldDB" id="B5EEY6"/>
<dbReference type="EMBL" id="CP001124">
    <property type="protein sequence ID" value="ACH37882.1"/>
    <property type="molecule type" value="Genomic_DNA"/>
</dbReference>
<proteinExistence type="predicted"/>
<dbReference type="OrthoDB" id="9802815at2"/>
<reference evidence="2 3" key="1">
    <citation type="submission" date="2008-07" db="EMBL/GenBank/DDBJ databases">
        <title>Complete sequence of Geobacter bemidjiensis BEM.</title>
        <authorList>
            <consortium name="US DOE Joint Genome Institute"/>
            <person name="Lucas S."/>
            <person name="Copeland A."/>
            <person name="Lapidus A."/>
            <person name="Glavina del Rio T."/>
            <person name="Dalin E."/>
            <person name="Tice H."/>
            <person name="Bruce D."/>
            <person name="Goodwin L."/>
            <person name="Pitluck S."/>
            <person name="Kiss H."/>
            <person name="Brettin T."/>
            <person name="Detter J.C."/>
            <person name="Han C."/>
            <person name="Kuske C.R."/>
            <person name="Schmutz J."/>
            <person name="Larimer F."/>
            <person name="Land M."/>
            <person name="Hauser L."/>
            <person name="Kyrpides N."/>
            <person name="Lykidis A."/>
            <person name="Lovley D."/>
            <person name="Richardson P."/>
        </authorList>
    </citation>
    <scope>NUCLEOTIDE SEQUENCE [LARGE SCALE GENOMIC DNA]</scope>
    <source>
        <strain evidence="3">ATCC BAA-1014 / DSM 16622 / JCM 12645 / Bem</strain>
    </source>
</reference>
<dbReference type="Pfam" id="PF16363">
    <property type="entry name" value="GDP_Man_Dehyd"/>
    <property type="match status" value="1"/>
</dbReference>
<evidence type="ECO:0000259" key="1">
    <source>
        <dbReference type="Pfam" id="PF16363"/>
    </source>
</evidence>
<dbReference type="HOGENOM" id="CLU_007383_1_7_7"/>
<reference evidence="2 3" key="2">
    <citation type="journal article" date="2010" name="BMC Genomics">
        <title>The genome of Geobacter bemidjiensis, exemplar for the subsurface clade of Geobacter species that predominate in Fe(III)-reducing subsurface environments.</title>
        <authorList>
            <person name="Aklujkar M."/>
            <person name="Young N.D."/>
            <person name="Holmes D."/>
            <person name="Chavan M."/>
            <person name="Risso C."/>
            <person name="Kiss H.E."/>
            <person name="Han C.S."/>
            <person name="Land M.L."/>
            <person name="Lovley D.R."/>
        </authorList>
    </citation>
    <scope>NUCLEOTIDE SEQUENCE [LARGE SCALE GENOMIC DNA]</scope>
    <source>
        <strain evidence="3">ATCC BAA-1014 / DSM 16622 / JCM 12645 / Bem</strain>
    </source>
</reference>
<gene>
    <name evidence="2" type="primary">tyv</name>
    <name evidence="2" type="ordered locus">Gbem_0859</name>
</gene>
<organism evidence="2 3">
    <name type="scientific">Citrifermentans bemidjiense (strain ATCC BAA-1014 / DSM 16622 / JCM 12645 / Bem)</name>
    <name type="common">Geobacter bemidjiensis</name>
    <dbReference type="NCBI Taxonomy" id="404380"/>
    <lineage>
        <taxon>Bacteria</taxon>
        <taxon>Pseudomonadati</taxon>
        <taxon>Thermodesulfobacteriota</taxon>
        <taxon>Desulfuromonadia</taxon>
        <taxon>Geobacterales</taxon>
        <taxon>Geobacteraceae</taxon>
        <taxon>Citrifermentans</taxon>
    </lineage>
</organism>
<protein>
    <submittedName>
        <fullName evidence="2">CDP-paratose 2-epimerase</fullName>
    </submittedName>
</protein>
<dbReference type="InterPro" id="IPR016040">
    <property type="entry name" value="NAD(P)-bd_dom"/>
</dbReference>
<accession>B5EEY6</accession>
<name>B5EEY6_CITBB</name>
<evidence type="ECO:0000313" key="3">
    <source>
        <dbReference type="Proteomes" id="UP000008825"/>
    </source>
</evidence>
<dbReference type="Gene3D" id="3.40.50.720">
    <property type="entry name" value="NAD(P)-binding Rossmann-like Domain"/>
    <property type="match status" value="1"/>
</dbReference>
<dbReference type="Proteomes" id="UP000008825">
    <property type="component" value="Chromosome"/>
</dbReference>
<dbReference type="eggNOG" id="COG0451">
    <property type="taxonomic scope" value="Bacteria"/>
</dbReference>
<dbReference type="PANTHER" id="PTHR43000">
    <property type="entry name" value="DTDP-D-GLUCOSE 4,6-DEHYDRATASE-RELATED"/>
    <property type="match status" value="1"/>
</dbReference>